<dbReference type="InterPro" id="IPR013783">
    <property type="entry name" value="Ig-like_fold"/>
</dbReference>
<evidence type="ECO:0000256" key="5">
    <source>
        <dbReference type="PROSITE-ProRule" id="PRU01240"/>
    </source>
</evidence>
<dbReference type="InterPro" id="IPR036852">
    <property type="entry name" value="Peptidase_S8/S53_dom_sf"/>
</dbReference>
<evidence type="ECO:0000256" key="6">
    <source>
        <dbReference type="RuleBase" id="RU003355"/>
    </source>
</evidence>
<feature type="chain" id="PRO_5047122374" description="Serine protease" evidence="7">
    <location>
        <begin position="25"/>
        <end position="689"/>
    </location>
</feature>
<evidence type="ECO:0000256" key="2">
    <source>
        <dbReference type="ARBA" id="ARBA00022670"/>
    </source>
</evidence>
<dbReference type="InterPro" id="IPR015500">
    <property type="entry name" value="Peptidase_S8_subtilisin-rel"/>
</dbReference>
<evidence type="ECO:0008006" key="12">
    <source>
        <dbReference type="Google" id="ProtNLM"/>
    </source>
</evidence>
<dbReference type="InterPro" id="IPR050131">
    <property type="entry name" value="Peptidase_S8_subtilisin-like"/>
</dbReference>
<dbReference type="Proteomes" id="UP001500575">
    <property type="component" value="Unassembled WGS sequence"/>
</dbReference>
<keyword evidence="4 5" id="KW-0720">Serine protease</keyword>
<reference evidence="10 11" key="1">
    <citation type="journal article" date="2019" name="Int. J. Syst. Evol. Microbiol.">
        <title>The Global Catalogue of Microorganisms (GCM) 10K type strain sequencing project: providing services to taxonomists for standard genome sequencing and annotation.</title>
        <authorList>
            <consortium name="The Broad Institute Genomics Platform"/>
            <consortium name="The Broad Institute Genome Sequencing Center for Infectious Disease"/>
            <person name="Wu L."/>
            <person name="Ma J."/>
        </authorList>
    </citation>
    <scope>NUCLEOTIDE SEQUENCE [LARGE SCALE GENOMIC DNA]</scope>
    <source>
        <strain evidence="10 11">JCM 16021</strain>
    </source>
</reference>
<dbReference type="PROSITE" id="PS00137">
    <property type="entry name" value="SUBTILASE_HIS"/>
    <property type="match status" value="1"/>
</dbReference>
<dbReference type="PRINTS" id="PR00723">
    <property type="entry name" value="SUBTILISIN"/>
</dbReference>
<dbReference type="InterPro" id="IPR023827">
    <property type="entry name" value="Peptidase_S8_Asp-AS"/>
</dbReference>
<evidence type="ECO:0000313" key="10">
    <source>
        <dbReference type="EMBL" id="GAA2117294.1"/>
    </source>
</evidence>
<feature type="active site" description="Charge relay system" evidence="5">
    <location>
        <position position="206"/>
    </location>
</feature>
<dbReference type="Pfam" id="PF16640">
    <property type="entry name" value="Big_3_5"/>
    <property type="match status" value="1"/>
</dbReference>
<dbReference type="PROSITE" id="PS51892">
    <property type="entry name" value="SUBTILASE"/>
    <property type="match status" value="1"/>
</dbReference>
<evidence type="ECO:0000256" key="4">
    <source>
        <dbReference type="ARBA" id="ARBA00022825"/>
    </source>
</evidence>
<dbReference type="PANTHER" id="PTHR43806:SF11">
    <property type="entry name" value="CEREVISIN-RELATED"/>
    <property type="match status" value="1"/>
</dbReference>
<gene>
    <name evidence="10" type="ORF">GCM10009843_08120</name>
</gene>
<evidence type="ECO:0000256" key="7">
    <source>
        <dbReference type="SAM" id="SignalP"/>
    </source>
</evidence>
<evidence type="ECO:0000256" key="1">
    <source>
        <dbReference type="ARBA" id="ARBA00011073"/>
    </source>
</evidence>
<evidence type="ECO:0000259" key="9">
    <source>
        <dbReference type="Pfam" id="PF16640"/>
    </source>
</evidence>
<dbReference type="InterPro" id="IPR032109">
    <property type="entry name" value="Big_3_5"/>
</dbReference>
<evidence type="ECO:0000259" key="8">
    <source>
        <dbReference type="Pfam" id="PF00082"/>
    </source>
</evidence>
<comment type="similarity">
    <text evidence="1 5 6">Belongs to the peptidase S8 family.</text>
</comment>
<dbReference type="RefSeq" id="WP_344302350.1">
    <property type="nucleotide sequence ID" value="NZ_BAAAQQ010000002.1"/>
</dbReference>
<feature type="domain" description="Bacterial Ig-like" evidence="9">
    <location>
        <begin position="598"/>
        <end position="686"/>
    </location>
</feature>
<feature type="signal peptide" evidence="7">
    <location>
        <begin position="1"/>
        <end position="24"/>
    </location>
</feature>
<keyword evidence="11" id="KW-1185">Reference proteome</keyword>
<feature type="active site" description="Charge relay system" evidence="5">
    <location>
        <position position="266"/>
    </location>
</feature>
<evidence type="ECO:0000256" key="3">
    <source>
        <dbReference type="ARBA" id="ARBA00022801"/>
    </source>
</evidence>
<dbReference type="PANTHER" id="PTHR43806">
    <property type="entry name" value="PEPTIDASE S8"/>
    <property type="match status" value="1"/>
</dbReference>
<dbReference type="InterPro" id="IPR023828">
    <property type="entry name" value="Peptidase_S8_Ser-AS"/>
</dbReference>
<dbReference type="InterPro" id="IPR000209">
    <property type="entry name" value="Peptidase_S8/S53_dom"/>
</dbReference>
<dbReference type="Pfam" id="PF00082">
    <property type="entry name" value="Peptidase_S8"/>
    <property type="match status" value="1"/>
</dbReference>
<dbReference type="PROSITE" id="PS00138">
    <property type="entry name" value="SUBTILASE_SER"/>
    <property type="match status" value="1"/>
</dbReference>
<dbReference type="Gene3D" id="2.60.40.10">
    <property type="entry name" value="Immunoglobulins"/>
    <property type="match status" value="1"/>
</dbReference>
<evidence type="ECO:0000313" key="11">
    <source>
        <dbReference type="Proteomes" id="UP001500575"/>
    </source>
</evidence>
<dbReference type="PROSITE" id="PS00136">
    <property type="entry name" value="SUBTILASE_ASP"/>
    <property type="match status" value="1"/>
</dbReference>
<sequence>MKRSIALVSLALTAGVLSAPSAIASGVAPGDGDRTAFVAVAARPAMAGGVIVHTRGSEARRLGGRAVVRGVAADLAHRVGGRVRSQAVLPGVTALRTGLISAADAQALADELAERADVAWAEPDLLMHTDELPDPPDQGADALPPVAANDPLFGSLYNVWDNRDATSPEVAAKAPSAWPAGGYGTKAPALWTATKGAPSVVVAVLDTGVRPHPDLAPQLVAGYDMVADLTTANDGDGRDADPTDPGDWVTAGLCGPGAPAENSSWHGTHVSGTVAAAADNLLGVAGVAPGVKIQPVRVLGRCGGFSSDIAAGIAWASGAAVPGLPANATPARVVNMSLGGVGVCSSTYQSAIDVARSRGTTIVVSAGNDNASASDKSPASCAGVVTVGATSEYGDKAAYSNFGPVVDVSAPGGDSTWDGRGVLSTYNAGLTTPAADSYAELEGTSMAAPAVSGAAALLASLGGFTPDQAETALKSAVIAFPTSAVANWAQCSVGVCGSGVVDLGQVPAPLSGPTIAGSPTAGARVSAAPGTWTGPVVPLAYTWLLDGRVVGSGPTFLVDRPGNLVLRSSPATGAFTPVTSDSAAAATIGKLSKTRLAAPKRVRAGVRFKVTLKVKVNGTKKPKGKVVVLDGSKVVGKAKLVKRDKGRLVVRLKKPLKKTGKHKLTARFTGKPGVFGSTSAPEKVKVVRA</sequence>
<name>A0ABN2XU54_9ACTN</name>
<organism evidence="10 11">
    <name type="scientific">Nocardioides bigeumensis</name>
    <dbReference type="NCBI Taxonomy" id="433657"/>
    <lineage>
        <taxon>Bacteria</taxon>
        <taxon>Bacillati</taxon>
        <taxon>Actinomycetota</taxon>
        <taxon>Actinomycetes</taxon>
        <taxon>Propionibacteriales</taxon>
        <taxon>Nocardioidaceae</taxon>
        <taxon>Nocardioides</taxon>
    </lineage>
</organism>
<feature type="domain" description="Peptidase S8/S53" evidence="8">
    <location>
        <begin position="199"/>
        <end position="476"/>
    </location>
</feature>
<comment type="caution">
    <text evidence="10">The sequence shown here is derived from an EMBL/GenBank/DDBJ whole genome shotgun (WGS) entry which is preliminary data.</text>
</comment>
<dbReference type="EMBL" id="BAAAQQ010000002">
    <property type="protein sequence ID" value="GAA2117294.1"/>
    <property type="molecule type" value="Genomic_DNA"/>
</dbReference>
<dbReference type="InterPro" id="IPR034176">
    <property type="entry name" value="Peptidases_S8_13"/>
</dbReference>
<keyword evidence="3 5" id="KW-0378">Hydrolase</keyword>
<dbReference type="Gene3D" id="3.40.50.200">
    <property type="entry name" value="Peptidase S8/S53 domain"/>
    <property type="match status" value="1"/>
</dbReference>
<dbReference type="CDD" id="cd07496">
    <property type="entry name" value="Peptidases_S8_13"/>
    <property type="match status" value="1"/>
</dbReference>
<accession>A0ABN2XU54</accession>
<dbReference type="SUPFAM" id="SSF52743">
    <property type="entry name" value="Subtilisin-like"/>
    <property type="match status" value="1"/>
</dbReference>
<keyword evidence="7" id="KW-0732">Signal</keyword>
<protein>
    <recommendedName>
        <fullName evidence="12">Serine protease</fullName>
    </recommendedName>
</protein>
<keyword evidence="2 5" id="KW-0645">Protease</keyword>
<dbReference type="InterPro" id="IPR022398">
    <property type="entry name" value="Peptidase_S8_His-AS"/>
</dbReference>
<feature type="active site" description="Charge relay system" evidence="5">
    <location>
        <position position="445"/>
    </location>
</feature>
<proteinExistence type="inferred from homology"/>